<protein>
    <submittedName>
        <fullName evidence="2">Uncharacterized protein</fullName>
    </submittedName>
</protein>
<keyword evidence="3" id="KW-1185">Reference proteome</keyword>
<gene>
    <name evidence="2" type="ORF">D1970_02670</name>
</gene>
<sequence length="78" mass="9346">MKEKEKYTDRKAQNGMDNSEQFTTDNKTLHEMFEEEQTVDPIPLEDLKEEQREEKKGRHSKDTSSSEKKYNMDFDNNL</sequence>
<feature type="compositionally biased region" description="Basic and acidic residues" evidence="1">
    <location>
        <begin position="45"/>
        <end position="72"/>
    </location>
</feature>
<evidence type="ECO:0000313" key="3">
    <source>
        <dbReference type="Proteomes" id="UP000265816"/>
    </source>
</evidence>
<dbReference type="Proteomes" id="UP000265816">
    <property type="component" value="Unassembled WGS sequence"/>
</dbReference>
<evidence type="ECO:0000256" key="1">
    <source>
        <dbReference type="SAM" id="MobiDB-lite"/>
    </source>
</evidence>
<feature type="compositionally biased region" description="Basic and acidic residues" evidence="1">
    <location>
        <begin position="1"/>
        <end position="12"/>
    </location>
</feature>
<feature type="region of interest" description="Disordered" evidence="1">
    <location>
        <begin position="1"/>
        <end position="78"/>
    </location>
</feature>
<comment type="caution">
    <text evidence="2">The sequence shown here is derived from an EMBL/GenBank/DDBJ whole genome shotgun (WGS) entry which is preliminary data.</text>
</comment>
<dbReference type="RefSeq" id="WP_119111339.1">
    <property type="nucleotide sequence ID" value="NZ_CBCSEO010000001.1"/>
</dbReference>
<dbReference type="EMBL" id="QWVT01000008">
    <property type="protein sequence ID" value="RID87767.1"/>
    <property type="molecule type" value="Genomic_DNA"/>
</dbReference>
<evidence type="ECO:0000313" key="2">
    <source>
        <dbReference type="EMBL" id="RID87767.1"/>
    </source>
</evidence>
<name>A0A398BD82_9BACI</name>
<reference evidence="2 3" key="1">
    <citation type="submission" date="2018-08" db="EMBL/GenBank/DDBJ databases">
        <title>Bacillus jemisoniae sp. nov., Bacillus chryseoplanitiae sp. nov., Bacillus resnikiae sp. nov., and Bacillus frankliniae sp. nov., isolated from Viking spacecraft and associated surfaces.</title>
        <authorList>
            <person name="Seuylemezian A."/>
            <person name="Vaishampayan P."/>
        </authorList>
    </citation>
    <scope>NUCLEOTIDE SEQUENCE [LARGE SCALE GENOMIC DNA]</scope>
    <source>
        <strain evidence="2 3">JJ-247</strain>
    </source>
</reference>
<organism evidence="2 3">
    <name type="scientific">Mesobacillus zeae</name>
    <dbReference type="NCBI Taxonomy" id="1917180"/>
    <lineage>
        <taxon>Bacteria</taxon>
        <taxon>Bacillati</taxon>
        <taxon>Bacillota</taxon>
        <taxon>Bacilli</taxon>
        <taxon>Bacillales</taxon>
        <taxon>Bacillaceae</taxon>
        <taxon>Mesobacillus</taxon>
    </lineage>
</organism>
<dbReference type="AlphaFoldDB" id="A0A398BD82"/>
<accession>A0A398BD82</accession>
<dbReference type="OrthoDB" id="2454814at2"/>
<feature type="compositionally biased region" description="Polar residues" evidence="1">
    <location>
        <begin position="15"/>
        <end position="26"/>
    </location>
</feature>
<proteinExistence type="predicted"/>